<dbReference type="Proteomes" id="UP000237347">
    <property type="component" value="Unassembled WGS sequence"/>
</dbReference>
<evidence type="ECO:0000313" key="1">
    <source>
        <dbReference type="EMBL" id="KAK7822201.1"/>
    </source>
</evidence>
<gene>
    <name evidence="1" type="ORF">CFP56_036966</name>
</gene>
<organism evidence="1 2">
    <name type="scientific">Quercus suber</name>
    <name type="common">Cork oak</name>
    <dbReference type="NCBI Taxonomy" id="58331"/>
    <lineage>
        <taxon>Eukaryota</taxon>
        <taxon>Viridiplantae</taxon>
        <taxon>Streptophyta</taxon>
        <taxon>Embryophyta</taxon>
        <taxon>Tracheophyta</taxon>
        <taxon>Spermatophyta</taxon>
        <taxon>Magnoliopsida</taxon>
        <taxon>eudicotyledons</taxon>
        <taxon>Gunneridae</taxon>
        <taxon>Pentapetalae</taxon>
        <taxon>rosids</taxon>
        <taxon>fabids</taxon>
        <taxon>Fagales</taxon>
        <taxon>Fagaceae</taxon>
        <taxon>Quercus</taxon>
    </lineage>
</organism>
<dbReference type="AlphaFoldDB" id="A0AAW0J7H5"/>
<dbReference type="EMBL" id="PKMF04000675">
    <property type="protein sequence ID" value="KAK7822201.1"/>
    <property type="molecule type" value="Genomic_DNA"/>
</dbReference>
<sequence>MKIRTTNGEDFDSDRARSCRCRLGHLRNHPLLLTPKERFLLLVIAIILLNYGRTASTWRTSYNQQFESHKVDIKKKVQGDRKY</sequence>
<comment type="caution">
    <text evidence="1">The sequence shown here is derived from an EMBL/GenBank/DDBJ whole genome shotgun (WGS) entry which is preliminary data.</text>
</comment>
<reference evidence="1 2" key="1">
    <citation type="journal article" date="2018" name="Sci. Data">
        <title>The draft genome sequence of cork oak.</title>
        <authorList>
            <person name="Ramos A.M."/>
            <person name="Usie A."/>
            <person name="Barbosa P."/>
            <person name="Barros P.M."/>
            <person name="Capote T."/>
            <person name="Chaves I."/>
            <person name="Simoes F."/>
            <person name="Abreu I."/>
            <person name="Carrasquinho I."/>
            <person name="Faro C."/>
            <person name="Guimaraes J.B."/>
            <person name="Mendonca D."/>
            <person name="Nobrega F."/>
            <person name="Rodrigues L."/>
            <person name="Saibo N.J.M."/>
            <person name="Varela M.C."/>
            <person name="Egas C."/>
            <person name="Matos J."/>
            <person name="Miguel C.M."/>
            <person name="Oliveira M.M."/>
            <person name="Ricardo C.P."/>
            <person name="Goncalves S."/>
        </authorList>
    </citation>
    <scope>NUCLEOTIDE SEQUENCE [LARGE SCALE GENOMIC DNA]</scope>
    <source>
        <strain evidence="2">cv. HL8</strain>
    </source>
</reference>
<accession>A0AAW0J7H5</accession>
<protein>
    <submittedName>
        <fullName evidence="1">Uncharacterized protein</fullName>
    </submittedName>
</protein>
<name>A0AAW0J7H5_QUESU</name>
<keyword evidence="2" id="KW-1185">Reference proteome</keyword>
<proteinExistence type="predicted"/>
<evidence type="ECO:0000313" key="2">
    <source>
        <dbReference type="Proteomes" id="UP000237347"/>
    </source>
</evidence>